<keyword evidence="3" id="KW-1185">Reference proteome</keyword>
<proteinExistence type="predicted"/>
<organism evidence="2 3">
    <name type="scientific">Oidiodendron maius (strain Zn)</name>
    <dbReference type="NCBI Taxonomy" id="913774"/>
    <lineage>
        <taxon>Eukaryota</taxon>
        <taxon>Fungi</taxon>
        <taxon>Dikarya</taxon>
        <taxon>Ascomycota</taxon>
        <taxon>Pezizomycotina</taxon>
        <taxon>Leotiomycetes</taxon>
        <taxon>Leotiomycetes incertae sedis</taxon>
        <taxon>Myxotrichaceae</taxon>
        <taxon>Oidiodendron</taxon>
    </lineage>
</organism>
<feature type="region of interest" description="Disordered" evidence="1">
    <location>
        <begin position="120"/>
        <end position="147"/>
    </location>
</feature>
<feature type="region of interest" description="Disordered" evidence="1">
    <location>
        <begin position="71"/>
        <end position="94"/>
    </location>
</feature>
<evidence type="ECO:0000313" key="2">
    <source>
        <dbReference type="EMBL" id="KIN07544.1"/>
    </source>
</evidence>
<dbReference type="OrthoDB" id="3546531at2759"/>
<protein>
    <submittedName>
        <fullName evidence="2">Uncharacterized protein</fullName>
    </submittedName>
</protein>
<dbReference type="HOGENOM" id="CLU_839623_0_0_1"/>
<dbReference type="AlphaFoldDB" id="A0A0C3D875"/>
<evidence type="ECO:0000256" key="1">
    <source>
        <dbReference type="SAM" id="MobiDB-lite"/>
    </source>
</evidence>
<feature type="compositionally biased region" description="Polar residues" evidence="1">
    <location>
        <begin position="131"/>
        <end position="144"/>
    </location>
</feature>
<dbReference type="InParanoid" id="A0A0C3D875"/>
<gene>
    <name evidence="2" type="ORF">OIDMADRAFT_22417</name>
</gene>
<evidence type="ECO:0000313" key="3">
    <source>
        <dbReference type="Proteomes" id="UP000054321"/>
    </source>
</evidence>
<name>A0A0C3D875_OIDMZ</name>
<reference evidence="2 3" key="1">
    <citation type="submission" date="2014-04" db="EMBL/GenBank/DDBJ databases">
        <authorList>
            <consortium name="DOE Joint Genome Institute"/>
            <person name="Kuo A."/>
            <person name="Martino E."/>
            <person name="Perotto S."/>
            <person name="Kohler A."/>
            <person name="Nagy L.G."/>
            <person name="Floudas D."/>
            <person name="Copeland A."/>
            <person name="Barry K.W."/>
            <person name="Cichocki N."/>
            <person name="Veneault-Fourrey C."/>
            <person name="LaButti K."/>
            <person name="Lindquist E.A."/>
            <person name="Lipzen A."/>
            <person name="Lundell T."/>
            <person name="Morin E."/>
            <person name="Murat C."/>
            <person name="Sun H."/>
            <person name="Tunlid A."/>
            <person name="Henrissat B."/>
            <person name="Grigoriev I.V."/>
            <person name="Hibbett D.S."/>
            <person name="Martin F."/>
            <person name="Nordberg H.P."/>
            <person name="Cantor M.N."/>
            <person name="Hua S.X."/>
        </authorList>
    </citation>
    <scope>NUCLEOTIDE SEQUENCE [LARGE SCALE GENOMIC DNA]</scope>
    <source>
        <strain evidence="2 3">Zn</strain>
    </source>
</reference>
<feature type="compositionally biased region" description="Polar residues" evidence="1">
    <location>
        <begin position="71"/>
        <end position="83"/>
    </location>
</feature>
<sequence length="331" mass="37196">MAFQRQTPRSDSGPMVVPAKLAASSKVRKALDPKPQVGSSNSKAVEVRGNAVNTQLLRSGSPLAIQLAKSQSSSVSMKPNTGVCNPEAQPGRKVSVKPTTKLMHAVQNLGLDSKRLHVKLVRRESERNEDTSSYESDSSGNTLSGEYLLGPNAKAKAGSCPGSSDSAVNKVKNFDLSSFFQNANIDLSKIPKQEVEESLDFSGIPVWFPLKIKRILKDDGFPDALPFKSVHKLTRYRAWLEARRRQRWRRYLKAGKCRWQLSNTMKKLRQQPSSTTAAFYDRRLRQQSIWKERACRAMRKLDIVMGGIKYLDEQMAGIFEAERDVYKKYLD</sequence>
<dbReference type="EMBL" id="KN832870">
    <property type="protein sequence ID" value="KIN07544.1"/>
    <property type="molecule type" value="Genomic_DNA"/>
</dbReference>
<feature type="compositionally biased region" description="Basic and acidic residues" evidence="1">
    <location>
        <begin position="121"/>
        <end position="130"/>
    </location>
</feature>
<reference evidence="3" key="2">
    <citation type="submission" date="2015-01" db="EMBL/GenBank/DDBJ databases">
        <title>Evolutionary Origins and Diversification of the Mycorrhizal Mutualists.</title>
        <authorList>
            <consortium name="DOE Joint Genome Institute"/>
            <consortium name="Mycorrhizal Genomics Consortium"/>
            <person name="Kohler A."/>
            <person name="Kuo A."/>
            <person name="Nagy L.G."/>
            <person name="Floudas D."/>
            <person name="Copeland A."/>
            <person name="Barry K.W."/>
            <person name="Cichocki N."/>
            <person name="Veneault-Fourrey C."/>
            <person name="LaButti K."/>
            <person name="Lindquist E.A."/>
            <person name="Lipzen A."/>
            <person name="Lundell T."/>
            <person name="Morin E."/>
            <person name="Murat C."/>
            <person name="Riley R."/>
            <person name="Ohm R."/>
            <person name="Sun H."/>
            <person name="Tunlid A."/>
            <person name="Henrissat B."/>
            <person name="Grigoriev I.V."/>
            <person name="Hibbett D.S."/>
            <person name="Martin F."/>
        </authorList>
    </citation>
    <scope>NUCLEOTIDE SEQUENCE [LARGE SCALE GENOMIC DNA]</scope>
    <source>
        <strain evidence="3">Zn</strain>
    </source>
</reference>
<dbReference type="Proteomes" id="UP000054321">
    <property type="component" value="Unassembled WGS sequence"/>
</dbReference>
<accession>A0A0C3D875</accession>